<dbReference type="InterPro" id="IPR022781">
    <property type="entry name" value="Flagellar_biosynth_FliO"/>
</dbReference>
<keyword evidence="4 6" id="KW-1133">Transmembrane helix</keyword>
<evidence type="ECO:0000256" key="6">
    <source>
        <dbReference type="SAM" id="Phobius"/>
    </source>
</evidence>
<dbReference type="Proteomes" id="UP000014113">
    <property type="component" value="Unassembled WGS sequence"/>
</dbReference>
<protein>
    <recommendedName>
        <fullName evidence="9">Flagellar protein FliO/FliZ</fullName>
    </recommendedName>
</protein>
<dbReference type="GO" id="GO:0016020">
    <property type="term" value="C:membrane"/>
    <property type="evidence" value="ECO:0007669"/>
    <property type="project" value="InterPro"/>
</dbReference>
<keyword evidence="5 6" id="KW-0472">Membrane</keyword>
<dbReference type="AlphaFoldDB" id="S1NSX6"/>
<dbReference type="PATRIC" id="fig|1121865.3.peg.1731"/>
<comment type="subcellular location">
    <subcellularLocation>
        <location evidence="1">Cell membrane</location>
    </subcellularLocation>
</comment>
<accession>S1NSX6</accession>
<dbReference type="EMBL" id="ASWJ01000006">
    <property type="protein sequence ID" value="EOW83984.1"/>
    <property type="molecule type" value="Genomic_DNA"/>
</dbReference>
<dbReference type="STRING" id="1121865.OMW_01788"/>
<evidence type="ECO:0000313" key="7">
    <source>
        <dbReference type="EMBL" id="EOW83984.1"/>
    </source>
</evidence>
<dbReference type="Pfam" id="PF04347">
    <property type="entry name" value="FliO"/>
    <property type="match status" value="1"/>
</dbReference>
<evidence type="ECO:0000256" key="3">
    <source>
        <dbReference type="ARBA" id="ARBA00022692"/>
    </source>
</evidence>
<gene>
    <name evidence="7" type="ORF">I568_01431</name>
</gene>
<dbReference type="OrthoDB" id="2200488at2"/>
<feature type="transmembrane region" description="Helical" evidence="6">
    <location>
        <begin position="6"/>
        <end position="22"/>
    </location>
</feature>
<keyword evidence="8" id="KW-1185">Reference proteome</keyword>
<evidence type="ECO:0000256" key="5">
    <source>
        <dbReference type="ARBA" id="ARBA00023136"/>
    </source>
</evidence>
<reference evidence="7 8" key="1">
    <citation type="submission" date="2013-03" db="EMBL/GenBank/DDBJ databases">
        <title>The Genome Sequence of Enterococcus columbae ATCC_51263 (PacBio/Illumina hybrid assembly).</title>
        <authorList>
            <consortium name="The Broad Institute Genomics Platform"/>
            <consortium name="The Broad Institute Genome Sequencing Center for Infectious Disease"/>
            <person name="Earl A."/>
            <person name="Russ C."/>
            <person name="Gilmore M."/>
            <person name="Surin D."/>
            <person name="Walker B."/>
            <person name="Young S."/>
            <person name="Zeng Q."/>
            <person name="Gargeya S."/>
            <person name="Fitzgerald M."/>
            <person name="Haas B."/>
            <person name="Abouelleil A."/>
            <person name="Allen A.W."/>
            <person name="Alvarado L."/>
            <person name="Arachchi H.M."/>
            <person name="Berlin A.M."/>
            <person name="Chapman S.B."/>
            <person name="Gainer-Dewar J."/>
            <person name="Goldberg J."/>
            <person name="Griggs A."/>
            <person name="Gujja S."/>
            <person name="Hansen M."/>
            <person name="Howarth C."/>
            <person name="Imamovic A."/>
            <person name="Ireland A."/>
            <person name="Larimer J."/>
            <person name="McCowan C."/>
            <person name="Murphy C."/>
            <person name="Pearson M."/>
            <person name="Poon T.W."/>
            <person name="Priest M."/>
            <person name="Roberts A."/>
            <person name="Saif S."/>
            <person name="Shea T."/>
            <person name="Sisk P."/>
            <person name="Sykes S."/>
            <person name="Wortman J."/>
            <person name="Nusbaum C."/>
            <person name="Birren B."/>
        </authorList>
    </citation>
    <scope>NUCLEOTIDE SEQUENCE [LARGE SCALE GENOMIC DNA]</scope>
    <source>
        <strain evidence="7 8">ATCC 51263</strain>
    </source>
</reference>
<evidence type="ECO:0000256" key="4">
    <source>
        <dbReference type="ARBA" id="ARBA00022989"/>
    </source>
</evidence>
<dbReference type="eggNOG" id="COG3190">
    <property type="taxonomic scope" value="Bacteria"/>
</dbReference>
<name>S1NSX6_9ENTE</name>
<evidence type="ECO:0008006" key="9">
    <source>
        <dbReference type="Google" id="ProtNLM"/>
    </source>
</evidence>
<comment type="caution">
    <text evidence="7">The sequence shown here is derived from an EMBL/GenBank/DDBJ whole genome shotgun (WGS) entry which is preliminary data.</text>
</comment>
<dbReference type="GO" id="GO:0044781">
    <property type="term" value="P:bacterial-type flagellum organization"/>
    <property type="evidence" value="ECO:0007669"/>
    <property type="project" value="InterPro"/>
</dbReference>
<keyword evidence="2" id="KW-1003">Cell membrane</keyword>
<evidence type="ECO:0000256" key="2">
    <source>
        <dbReference type="ARBA" id="ARBA00022475"/>
    </source>
</evidence>
<keyword evidence="3 6" id="KW-0812">Transmembrane</keyword>
<dbReference type="RefSeq" id="WP_016183897.1">
    <property type="nucleotide sequence ID" value="NZ_JXKI01000003.1"/>
</dbReference>
<sequence length="129" mass="15085">MDLVVPIIKMVIFLLIILYLISQSLKFLNKQINPENEILQVMQRISVSKTSSIAIVKMFEKYYVMSISEQQNQIIKELSAEEVLQLKQHQQLLKQQQKTPADFSKILKKEVQQLLEKKGSQENDKQKKP</sequence>
<evidence type="ECO:0000256" key="1">
    <source>
        <dbReference type="ARBA" id="ARBA00004236"/>
    </source>
</evidence>
<proteinExistence type="predicted"/>
<organism evidence="7 8">
    <name type="scientific">Enterococcus columbae DSM 7374 = ATCC 51263</name>
    <dbReference type="NCBI Taxonomy" id="1121865"/>
    <lineage>
        <taxon>Bacteria</taxon>
        <taxon>Bacillati</taxon>
        <taxon>Bacillota</taxon>
        <taxon>Bacilli</taxon>
        <taxon>Lactobacillales</taxon>
        <taxon>Enterococcaceae</taxon>
        <taxon>Enterococcus</taxon>
    </lineage>
</organism>
<evidence type="ECO:0000313" key="8">
    <source>
        <dbReference type="Proteomes" id="UP000014113"/>
    </source>
</evidence>